<keyword evidence="2" id="KW-1185">Reference proteome</keyword>
<name>A0ACC7M685_9BURK</name>
<evidence type="ECO:0000313" key="2">
    <source>
        <dbReference type="Proteomes" id="UP001168096"/>
    </source>
</evidence>
<sequence length="411" mass="45692">MPNNKRPAKGPSAQPNRKPTKTAKPVEADPDELAQNLVDLALEITEREGPDAAALTARQEELTVLVRRMLRRKHDDVLYGAIEVAKYTDPDCCRLLRERVEEEAATYHVRGDDEMELEIDAFMIPLFVHSTGGLVQEDVFRDDADFDALMDSFRQSGLASAATRIVLVRHLYDLDAVDRIRYSHLQEMLREAAQAMRSRKLVATPAIEASMRPWIGGDYEPEDDAMELRFLLGFALKPVDDPFYKVPSGEAASDAYFEGRMARYRMWAGSVSPLLQRCLSRHPAEVELNFLYQDLFYGAKEQGVGELSMLATLAEVNQKLEEQQRPPDRIKAVVAPLEANGEPVLRINLYPLDGGAPLATVDKPLDLAAHLEAELEDLCDALGTVGLDGVLLARGFDTAGEPEDAEPYLSA</sequence>
<organism evidence="1 2">
    <name type="scientific">Massilia orientalis</name>
    <dbReference type="NCBI Taxonomy" id="3050128"/>
    <lineage>
        <taxon>Bacteria</taxon>
        <taxon>Pseudomonadati</taxon>
        <taxon>Pseudomonadota</taxon>
        <taxon>Betaproteobacteria</taxon>
        <taxon>Burkholderiales</taxon>
        <taxon>Oxalobacteraceae</taxon>
        <taxon>Telluria group</taxon>
        <taxon>Massilia</taxon>
    </lineage>
</organism>
<accession>A0ACC7M685</accession>
<comment type="caution">
    <text evidence="1">The sequence shown here is derived from an EMBL/GenBank/DDBJ whole genome shotgun (WGS) entry which is preliminary data.</text>
</comment>
<protein>
    <submittedName>
        <fullName evidence="1">Uncharacterized protein</fullName>
    </submittedName>
</protein>
<proteinExistence type="predicted"/>
<gene>
    <name evidence="1" type="ORF">QPK29_004900</name>
</gene>
<dbReference type="EMBL" id="JASNRB020000003">
    <property type="protein sequence ID" value="MFJ1467040.1"/>
    <property type="molecule type" value="Genomic_DNA"/>
</dbReference>
<dbReference type="Proteomes" id="UP001168096">
    <property type="component" value="Unassembled WGS sequence"/>
</dbReference>
<evidence type="ECO:0000313" key="1">
    <source>
        <dbReference type="EMBL" id="MFJ1467040.1"/>
    </source>
</evidence>
<reference evidence="1" key="1">
    <citation type="submission" date="2024-11" db="EMBL/GenBank/DDBJ databases">
        <title>Description of Massilia orientalis sp. nov., isolated from rhizosphere soil of Ageratina adenophora.</title>
        <authorList>
            <person name="Wang Y."/>
        </authorList>
    </citation>
    <scope>NUCLEOTIDE SEQUENCE</scope>
    <source>
        <strain evidence="1">YIM B02787</strain>
    </source>
</reference>